<keyword evidence="5" id="KW-1185">Reference proteome</keyword>
<evidence type="ECO:0000256" key="2">
    <source>
        <dbReference type="ARBA" id="ARBA00023239"/>
    </source>
</evidence>
<sequence>MMRAGALQRAFSGHEPAMTTMDQPGILTPSQAREVFRTGETPVTTSGWCRGYVQANLLAVPRDLAFDALLFAVRNPQACPILEVTDPGDPYAREVAAADLRTDLPAYRVYQNGALLAEVPDATAYWRDDLVAFLIGCSFTFEAALAAAGVPLRHIEQGRNVPMYVTSRRCRPAGRLAGPLVVSMRPIPADLVEIAIEVTARYPAMHGAPVHVGDPAEIGVASLAVPQFGEPVEPEPGDVPVFWACGVTPQAVVMASAPPFAITHAPGRMLITDRSDESVAG</sequence>
<dbReference type="InterPro" id="IPR038021">
    <property type="entry name" value="Putative_hydro-lyase"/>
</dbReference>
<evidence type="ECO:0000256" key="3">
    <source>
        <dbReference type="HAMAP-Rule" id="MF_01830"/>
    </source>
</evidence>
<evidence type="ECO:0000313" key="5">
    <source>
        <dbReference type="Proteomes" id="UP001501442"/>
    </source>
</evidence>
<dbReference type="EC" id="4.2.1.-" evidence="3"/>
<dbReference type="PANTHER" id="PTHR32022:SF10">
    <property type="entry name" value="D-GLUTAMATE CYCLASE, MITOCHONDRIAL"/>
    <property type="match status" value="1"/>
</dbReference>
<dbReference type="Gene3D" id="3.30.2040.10">
    <property type="entry name" value="PSTPO5379-like domain"/>
    <property type="match status" value="1"/>
</dbReference>
<comment type="caution">
    <text evidence="4">The sequence shown here is derived from an EMBL/GenBank/DDBJ whole genome shotgun (WGS) entry which is preliminary data.</text>
</comment>
<dbReference type="PIRSF" id="PIRSF029755">
    <property type="entry name" value="UCP029755"/>
    <property type="match status" value="1"/>
</dbReference>
<dbReference type="NCBIfam" id="NF003969">
    <property type="entry name" value="PRK05463.1"/>
    <property type="match status" value="1"/>
</dbReference>
<dbReference type="Proteomes" id="UP001501442">
    <property type="component" value="Unassembled WGS sequence"/>
</dbReference>
<name>A0ABP8UBQ2_9ACTN</name>
<reference evidence="5" key="1">
    <citation type="journal article" date="2019" name="Int. J. Syst. Evol. Microbiol.">
        <title>The Global Catalogue of Microorganisms (GCM) 10K type strain sequencing project: providing services to taxonomists for standard genome sequencing and annotation.</title>
        <authorList>
            <consortium name="The Broad Institute Genomics Platform"/>
            <consortium name="The Broad Institute Genome Sequencing Center for Infectious Disease"/>
            <person name="Wu L."/>
            <person name="Ma J."/>
        </authorList>
    </citation>
    <scope>NUCLEOTIDE SEQUENCE [LARGE SCALE GENOMIC DNA]</scope>
    <source>
        <strain evidence="5">JCM 17939</strain>
    </source>
</reference>
<dbReference type="Pfam" id="PF07286">
    <property type="entry name" value="D-Glu_cyclase"/>
    <property type="match status" value="1"/>
</dbReference>
<dbReference type="InterPro" id="IPR016938">
    <property type="entry name" value="UPF0317"/>
</dbReference>
<dbReference type="HAMAP" id="MF_01830">
    <property type="entry name" value="Hydro_lyase"/>
    <property type="match status" value="1"/>
</dbReference>
<organism evidence="4 5">
    <name type="scientific">Actinoallomurus vinaceus</name>
    <dbReference type="NCBI Taxonomy" id="1080074"/>
    <lineage>
        <taxon>Bacteria</taxon>
        <taxon>Bacillati</taxon>
        <taxon>Actinomycetota</taxon>
        <taxon>Actinomycetes</taxon>
        <taxon>Streptosporangiales</taxon>
        <taxon>Thermomonosporaceae</taxon>
        <taxon>Actinoallomurus</taxon>
    </lineage>
</organism>
<accession>A0ABP8UBQ2</accession>
<gene>
    <name evidence="4" type="ORF">GCM10023196_044860</name>
</gene>
<dbReference type="SUPFAM" id="SSF160920">
    <property type="entry name" value="PSTPO5379-like"/>
    <property type="match status" value="1"/>
</dbReference>
<dbReference type="EMBL" id="BAABHK010000006">
    <property type="protein sequence ID" value="GAA4628457.1"/>
    <property type="molecule type" value="Genomic_DNA"/>
</dbReference>
<comment type="similarity">
    <text evidence="1 3">Belongs to the D-glutamate cyclase family.</text>
</comment>
<dbReference type="Gene3D" id="3.40.1640.10">
    <property type="entry name" value="PSTPO5379-like"/>
    <property type="match status" value="1"/>
</dbReference>
<evidence type="ECO:0000256" key="1">
    <source>
        <dbReference type="ARBA" id="ARBA00007896"/>
    </source>
</evidence>
<keyword evidence="2 3" id="KW-0456">Lyase</keyword>
<proteinExistence type="inferred from homology"/>
<protein>
    <recommendedName>
        <fullName evidence="3">Putative hydro-lyase GCM10023196_044860</fullName>
        <ecNumber evidence="3">4.2.1.-</ecNumber>
    </recommendedName>
</protein>
<evidence type="ECO:0000313" key="4">
    <source>
        <dbReference type="EMBL" id="GAA4628457.1"/>
    </source>
</evidence>
<dbReference type="InterPro" id="IPR009906">
    <property type="entry name" value="D-Glu_cyclase"/>
</dbReference>
<dbReference type="PANTHER" id="PTHR32022">
    <property type="entry name" value="D-GLUTAMATE CYCLASE, MITOCHONDRIAL"/>
    <property type="match status" value="1"/>
</dbReference>